<proteinExistence type="predicted"/>
<feature type="compositionally biased region" description="Low complexity" evidence="1">
    <location>
        <begin position="68"/>
        <end position="80"/>
    </location>
</feature>
<reference evidence="2" key="2">
    <citation type="submission" date="2023-06" db="EMBL/GenBank/DDBJ databases">
        <title>Long-read-based genome assembly of the green algal bacterivore Cymbomonas tetramitiformis.</title>
        <authorList>
            <person name="Gyaltshen Y."/>
            <person name="Rozenberg A."/>
            <person name="Paasch A."/>
            <person name="Burns J.A."/>
            <person name="Warring S."/>
            <person name="Larson R."/>
            <person name="Maurer-Alcala X."/>
            <person name="Dacks J."/>
            <person name="Kim E."/>
        </authorList>
    </citation>
    <scope>NUCLEOTIDE SEQUENCE</scope>
    <source>
        <strain evidence="2">PLY_AMNH</strain>
    </source>
</reference>
<sequence>KETGLVDGWDSWINNAIGGGPSSQEEGAGDPGASAAMTSVGKDPFLPVAELVPERAVQPGGASNHDGTTSLPSSTSQSLPLSTDATGYLGIAPGSASSIGWGDDEEGVGFTNLMLRQSSSKHCASIFQETLQGAEPWRPSLTVERATSVVITPDAEPSTPSSQTPSSQALAPYYGSCSSFCGRDGAVLQAACQPESRTIAETFKQESQLQESSRETKETKRFSVMEYAKDQFGETGDFGLGNLFASARGASSSSPS</sequence>
<accession>A0AAE0FR46</accession>
<dbReference type="Proteomes" id="UP001190700">
    <property type="component" value="Unassembled WGS sequence"/>
</dbReference>
<comment type="caution">
    <text evidence="2">The sequence shown here is derived from an EMBL/GenBank/DDBJ whole genome shotgun (WGS) entry which is preliminary data.</text>
</comment>
<dbReference type="AlphaFoldDB" id="A0AAE0FR46"/>
<dbReference type="EMBL" id="LGRX02014738">
    <property type="protein sequence ID" value="KAK3264179.1"/>
    <property type="molecule type" value="Genomic_DNA"/>
</dbReference>
<evidence type="ECO:0000256" key="1">
    <source>
        <dbReference type="SAM" id="MobiDB-lite"/>
    </source>
</evidence>
<dbReference type="EMBL" id="LGRX02014738">
    <property type="protein sequence ID" value="KAK3264178.1"/>
    <property type="molecule type" value="Genomic_DNA"/>
</dbReference>
<evidence type="ECO:0000313" key="2">
    <source>
        <dbReference type="EMBL" id="KAK3264178.1"/>
    </source>
</evidence>
<feature type="region of interest" description="Disordered" evidence="1">
    <location>
        <begin position="1"/>
        <end position="80"/>
    </location>
</feature>
<organism evidence="2 3">
    <name type="scientific">Cymbomonas tetramitiformis</name>
    <dbReference type="NCBI Taxonomy" id="36881"/>
    <lineage>
        <taxon>Eukaryota</taxon>
        <taxon>Viridiplantae</taxon>
        <taxon>Chlorophyta</taxon>
        <taxon>Pyramimonadophyceae</taxon>
        <taxon>Pyramimonadales</taxon>
        <taxon>Pyramimonadaceae</taxon>
        <taxon>Cymbomonas</taxon>
    </lineage>
</organism>
<gene>
    <name evidence="2" type="ORF">CYMTET_27064</name>
</gene>
<reference evidence="2 3" key="1">
    <citation type="journal article" date="2015" name="Genome Biol. Evol.">
        <title>Comparative Genomics of a Bacterivorous Green Alga Reveals Evolutionary Causalities and Consequences of Phago-Mixotrophic Mode of Nutrition.</title>
        <authorList>
            <person name="Burns J.A."/>
            <person name="Paasch A."/>
            <person name="Narechania A."/>
            <person name="Kim E."/>
        </authorList>
    </citation>
    <scope>NUCLEOTIDE SEQUENCE [LARGE SCALE GENOMIC DNA]</scope>
    <source>
        <strain evidence="2">PLY_AMNH</strain>
    </source>
</reference>
<feature type="non-terminal residue" evidence="2">
    <location>
        <position position="1"/>
    </location>
</feature>
<keyword evidence="3" id="KW-1185">Reference proteome</keyword>
<name>A0AAE0FR46_9CHLO</name>
<protein>
    <submittedName>
        <fullName evidence="2">Uncharacterized protein</fullName>
    </submittedName>
</protein>
<evidence type="ECO:0000313" key="3">
    <source>
        <dbReference type="Proteomes" id="UP001190700"/>
    </source>
</evidence>